<feature type="region of interest" description="Disordered" evidence="1">
    <location>
        <begin position="57"/>
        <end position="78"/>
    </location>
</feature>
<accession>A0ABR2WBE9</accession>
<evidence type="ECO:0000256" key="1">
    <source>
        <dbReference type="SAM" id="MobiDB-lite"/>
    </source>
</evidence>
<name>A0ABR2WBE9_9FUNG</name>
<feature type="compositionally biased region" description="Basic residues" evidence="1">
    <location>
        <begin position="69"/>
        <end position="78"/>
    </location>
</feature>
<gene>
    <name evidence="2" type="ORF">K7432_000331</name>
</gene>
<evidence type="ECO:0000313" key="3">
    <source>
        <dbReference type="Proteomes" id="UP001479436"/>
    </source>
</evidence>
<comment type="caution">
    <text evidence="2">The sequence shown here is derived from an EMBL/GenBank/DDBJ whole genome shotgun (WGS) entry which is preliminary data.</text>
</comment>
<sequence length="78" mass="8882">MSNPDEDSSHCVISELTQYQCELSQKQIVCNPFVRMFKKCPGFSSIEITPVSHEDSIGLDGDVPPQIHTKPKWPKMKY</sequence>
<evidence type="ECO:0000313" key="2">
    <source>
        <dbReference type="EMBL" id="KAK9729366.1"/>
    </source>
</evidence>
<dbReference type="InterPro" id="IPR024645">
    <property type="entry name" value="Mitochondr_Som1"/>
</dbReference>
<dbReference type="EMBL" id="JASJQH010006881">
    <property type="protein sequence ID" value="KAK9729366.1"/>
    <property type="molecule type" value="Genomic_DNA"/>
</dbReference>
<protein>
    <submittedName>
        <fullName evidence="2">Uncharacterized protein</fullName>
    </submittedName>
</protein>
<dbReference type="Pfam" id="PF11093">
    <property type="entry name" value="Mitochondr_Som1"/>
    <property type="match status" value="1"/>
</dbReference>
<proteinExistence type="predicted"/>
<keyword evidence="3" id="KW-1185">Reference proteome</keyword>
<dbReference type="Proteomes" id="UP001479436">
    <property type="component" value="Unassembled WGS sequence"/>
</dbReference>
<reference evidence="2 3" key="1">
    <citation type="submission" date="2023-04" db="EMBL/GenBank/DDBJ databases">
        <title>Genome of Basidiobolus ranarum AG-B5.</title>
        <authorList>
            <person name="Stajich J.E."/>
            <person name="Carter-House D."/>
            <person name="Gryganskyi A."/>
        </authorList>
    </citation>
    <scope>NUCLEOTIDE SEQUENCE [LARGE SCALE GENOMIC DNA]</scope>
    <source>
        <strain evidence="2 3">AG-B5</strain>
    </source>
</reference>
<organism evidence="2 3">
    <name type="scientific">Basidiobolus ranarum</name>
    <dbReference type="NCBI Taxonomy" id="34480"/>
    <lineage>
        <taxon>Eukaryota</taxon>
        <taxon>Fungi</taxon>
        <taxon>Fungi incertae sedis</taxon>
        <taxon>Zoopagomycota</taxon>
        <taxon>Entomophthoromycotina</taxon>
        <taxon>Basidiobolomycetes</taxon>
        <taxon>Basidiobolales</taxon>
        <taxon>Basidiobolaceae</taxon>
        <taxon>Basidiobolus</taxon>
    </lineage>
</organism>